<dbReference type="GO" id="GO:0006882">
    <property type="term" value="P:intracellular zinc ion homeostasis"/>
    <property type="evidence" value="ECO:0007669"/>
    <property type="project" value="TreeGrafter"/>
</dbReference>
<keyword evidence="3" id="KW-0813">Transport</keyword>
<evidence type="ECO:0000256" key="5">
    <source>
        <dbReference type="ARBA" id="ARBA00022833"/>
    </source>
</evidence>
<keyword evidence="5" id="KW-0862">Zinc</keyword>
<dbReference type="InterPro" id="IPR036837">
    <property type="entry name" value="Cation_efflux_CTD_sf"/>
</dbReference>
<gene>
    <name evidence="11" type="primary">CDF-B</name>
    <name evidence="11" type="ORF">LACBIDRAFT_307944</name>
</gene>
<evidence type="ECO:0000256" key="6">
    <source>
        <dbReference type="ARBA" id="ARBA00022989"/>
    </source>
</evidence>
<dbReference type="PANTHER" id="PTHR45820:SF5">
    <property type="entry name" value="DIFFUSION FACILITATOR FAMILY METAL ION TRANSPORTER, PUTATIVE-RELATED"/>
    <property type="match status" value="1"/>
</dbReference>
<dbReference type="SUPFAM" id="SSF160240">
    <property type="entry name" value="Cation efflux protein cytoplasmic domain-like"/>
    <property type="match status" value="1"/>
</dbReference>
<dbReference type="Pfam" id="PF01545">
    <property type="entry name" value="Cation_efflux"/>
    <property type="match status" value="1"/>
</dbReference>
<keyword evidence="7 8" id="KW-0472">Membrane</keyword>
<dbReference type="GO" id="GO:0005385">
    <property type="term" value="F:zinc ion transmembrane transporter activity"/>
    <property type="evidence" value="ECO:0007669"/>
    <property type="project" value="TreeGrafter"/>
</dbReference>
<dbReference type="Proteomes" id="UP000001194">
    <property type="component" value="Unassembled WGS sequence"/>
</dbReference>
<dbReference type="Gene3D" id="1.20.1510.10">
    <property type="entry name" value="Cation efflux protein transmembrane domain"/>
    <property type="match status" value="1"/>
</dbReference>
<dbReference type="GO" id="GO:0016020">
    <property type="term" value="C:membrane"/>
    <property type="evidence" value="ECO:0007669"/>
    <property type="project" value="UniProtKB-SubCell"/>
</dbReference>
<evidence type="ECO:0000256" key="3">
    <source>
        <dbReference type="ARBA" id="ARBA00022448"/>
    </source>
</evidence>
<dbReference type="NCBIfam" id="TIGR01297">
    <property type="entry name" value="CDF"/>
    <property type="match status" value="1"/>
</dbReference>
<dbReference type="GeneID" id="6082088"/>
<feature type="transmembrane region" description="Helical" evidence="8">
    <location>
        <begin position="7"/>
        <end position="26"/>
    </location>
</feature>
<evidence type="ECO:0000259" key="10">
    <source>
        <dbReference type="Pfam" id="PF16916"/>
    </source>
</evidence>
<keyword evidence="12" id="KW-1185">Reference proteome</keyword>
<evidence type="ECO:0000313" key="12">
    <source>
        <dbReference type="Proteomes" id="UP000001194"/>
    </source>
</evidence>
<feature type="transmembrane region" description="Helical" evidence="8">
    <location>
        <begin position="217"/>
        <end position="236"/>
    </location>
</feature>
<organism evidence="12">
    <name type="scientific">Laccaria bicolor (strain S238N-H82 / ATCC MYA-4686)</name>
    <name type="common">Bicoloured deceiver</name>
    <name type="synonym">Laccaria laccata var. bicolor</name>
    <dbReference type="NCBI Taxonomy" id="486041"/>
    <lineage>
        <taxon>Eukaryota</taxon>
        <taxon>Fungi</taxon>
        <taxon>Dikarya</taxon>
        <taxon>Basidiomycota</taxon>
        <taxon>Agaricomycotina</taxon>
        <taxon>Agaricomycetes</taxon>
        <taxon>Agaricomycetidae</taxon>
        <taxon>Agaricales</taxon>
        <taxon>Agaricineae</taxon>
        <taxon>Hydnangiaceae</taxon>
        <taxon>Laccaria</taxon>
    </lineage>
</organism>
<sequence>MKNVTRIGIILGISIAFFIAEITAGIRTKSLALLADAFHYLNDIIAFALAYVAAHLQETRKPTDKFTFAFHRAELVGAFFNSVFLLALALSIFLQSIERFIHIAPVNSPLMMMVIGCVGLGLNILSAFFAHEHHGHGHGHSHSHSHSMHGHSHVDERNIHPIELKEVTPVPIHIHASHNHTVHPPSSAPEHNLGLLAVMVHLLGDAINSTLPFLSRLFGFQIPLDIGVIIASVIMWKLDSPYRFYADPMASLIISFVIFGGTIPTTLKTGRMLLEATPTHVDLTKVKEDLISASVYYPVIISSSSFPNDIHLSQLPDVLSIHDVHVWSLSQSIVLASLHVLIRAGTSFKQWEMTERYMQQCFNGYGITHITISPEIQKDTESVVASAEDLVGGCKYTSQDDFGCSVTDLRLEKRRIGGLV</sequence>
<evidence type="ECO:0000313" key="11">
    <source>
        <dbReference type="EMBL" id="EDR02833.1"/>
    </source>
</evidence>
<name>B0DR95_LACBS</name>
<dbReference type="InterPro" id="IPR002524">
    <property type="entry name" value="Cation_efflux"/>
</dbReference>
<accession>B0DR95</accession>
<dbReference type="InterPro" id="IPR027470">
    <property type="entry name" value="Cation_efflux_CTD"/>
</dbReference>
<feature type="domain" description="Cation efflux protein cytoplasmic" evidence="10">
    <location>
        <begin position="312"/>
        <end position="372"/>
    </location>
</feature>
<evidence type="ECO:0000256" key="7">
    <source>
        <dbReference type="ARBA" id="ARBA00023136"/>
    </source>
</evidence>
<comment type="subcellular location">
    <subcellularLocation>
        <location evidence="1">Membrane</location>
        <topology evidence="1">Multi-pass membrane protein</topology>
    </subcellularLocation>
</comment>
<feature type="transmembrane region" description="Helical" evidence="8">
    <location>
        <begin position="248"/>
        <end position="267"/>
    </location>
</feature>
<proteinExistence type="inferred from homology"/>
<evidence type="ECO:0000259" key="9">
    <source>
        <dbReference type="Pfam" id="PF01545"/>
    </source>
</evidence>
<dbReference type="KEGG" id="lbc:LACBIDRAFT_307944"/>
<dbReference type="OrthoDB" id="9944568at2759"/>
<dbReference type="EMBL" id="DS547128">
    <property type="protein sequence ID" value="EDR02833.1"/>
    <property type="molecule type" value="Genomic_DNA"/>
</dbReference>
<dbReference type="RefSeq" id="XP_001886543.1">
    <property type="nucleotide sequence ID" value="XM_001886508.1"/>
</dbReference>
<dbReference type="STRING" id="486041.B0DR95"/>
<dbReference type="InterPro" id="IPR058533">
    <property type="entry name" value="Cation_efflux_TM"/>
</dbReference>
<evidence type="ECO:0000256" key="2">
    <source>
        <dbReference type="ARBA" id="ARBA00008873"/>
    </source>
</evidence>
<reference evidence="11 12" key="1">
    <citation type="journal article" date="2008" name="Nature">
        <title>The genome of Laccaria bicolor provides insights into mycorrhizal symbiosis.</title>
        <authorList>
            <person name="Martin F."/>
            <person name="Aerts A."/>
            <person name="Ahren D."/>
            <person name="Brun A."/>
            <person name="Danchin E.G.J."/>
            <person name="Duchaussoy F."/>
            <person name="Gibon J."/>
            <person name="Kohler A."/>
            <person name="Lindquist E."/>
            <person name="Pereda V."/>
            <person name="Salamov A."/>
            <person name="Shapiro H.J."/>
            <person name="Wuyts J."/>
            <person name="Blaudez D."/>
            <person name="Buee M."/>
            <person name="Brokstein P."/>
            <person name="Canbaeck B."/>
            <person name="Cohen D."/>
            <person name="Courty P.E."/>
            <person name="Coutinho P.M."/>
            <person name="Delaruelle C."/>
            <person name="Detter J.C."/>
            <person name="Deveau A."/>
            <person name="DiFazio S."/>
            <person name="Duplessis S."/>
            <person name="Fraissinet-Tachet L."/>
            <person name="Lucic E."/>
            <person name="Frey-Klett P."/>
            <person name="Fourrey C."/>
            <person name="Feussner I."/>
            <person name="Gay G."/>
            <person name="Grimwood J."/>
            <person name="Hoegger P.J."/>
            <person name="Jain P."/>
            <person name="Kilaru S."/>
            <person name="Labbe J."/>
            <person name="Lin Y.C."/>
            <person name="Legue V."/>
            <person name="Le Tacon F."/>
            <person name="Marmeisse R."/>
            <person name="Melayah D."/>
            <person name="Montanini B."/>
            <person name="Muratet M."/>
            <person name="Nehls U."/>
            <person name="Niculita-Hirzel H."/>
            <person name="Oudot-Le Secq M.P."/>
            <person name="Peter M."/>
            <person name="Quesneville H."/>
            <person name="Rajashekar B."/>
            <person name="Reich M."/>
            <person name="Rouhier N."/>
            <person name="Schmutz J."/>
            <person name="Yin T."/>
            <person name="Chalot M."/>
            <person name="Henrissat B."/>
            <person name="Kuees U."/>
            <person name="Lucas S."/>
            <person name="Van de Peer Y."/>
            <person name="Podila G.K."/>
            <person name="Polle A."/>
            <person name="Pukkila P.J."/>
            <person name="Richardson P.M."/>
            <person name="Rouze P."/>
            <person name="Sanders I.R."/>
            <person name="Stajich J.E."/>
            <person name="Tunlid A."/>
            <person name="Tuskan G."/>
            <person name="Grigoriev I.V."/>
        </authorList>
    </citation>
    <scope>NUCLEOTIDE SEQUENCE [LARGE SCALE GENOMIC DNA]</scope>
    <source>
        <strain evidence="12">S238N-H82 / ATCC MYA-4686</strain>
    </source>
</reference>
<dbReference type="InterPro" id="IPR027469">
    <property type="entry name" value="Cation_efflux_TMD_sf"/>
</dbReference>
<evidence type="ECO:0000256" key="1">
    <source>
        <dbReference type="ARBA" id="ARBA00004141"/>
    </source>
</evidence>
<dbReference type="PANTHER" id="PTHR45820">
    <property type="entry name" value="FI23527P1"/>
    <property type="match status" value="1"/>
</dbReference>
<evidence type="ECO:0000256" key="8">
    <source>
        <dbReference type="SAM" id="Phobius"/>
    </source>
</evidence>
<feature type="domain" description="Cation efflux protein transmembrane" evidence="9">
    <location>
        <begin position="9"/>
        <end position="274"/>
    </location>
</feature>
<protein>
    <submittedName>
        <fullName evidence="11">CDF-like metal transporter</fullName>
    </submittedName>
</protein>
<feature type="transmembrane region" description="Helical" evidence="8">
    <location>
        <begin position="109"/>
        <end position="130"/>
    </location>
</feature>
<evidence type="ECO:0000256" key="4">
    <source>
        <dbReference type="ARBA" id="ARBA00022692"/>
    </source>
</evidence>
<dbReference type="HOGENOM" id="CLU_013430_4_0_1"/>
<feature type="transmembrane region" description="Helical" evidence="8">
    <location>
        <begin position="38"/>
        <end position="54"/>
    </location>
</feature>
<comment type="similarity">
    <text evidence="2">Belongs to the cation diffusion facilitator (CDF) transporter (TC 2.A.4) family. SLC30A subfamily.</text>
</comment>
<dbReference type="Pfam" id="PF16916">
    <property type="entry name" value="ZT_dimer"/>
    <property type="match status" value="1"/>
</dbReference>
<dbReference type="SUPFAM" id="SSF161111">
    <property type="entry name" value="Cation efflux protein transmembrane domain-like"/>
    <property type="match status" value="1"/>
</dbReference>
<dbReference type="FunCoup" id="B0DR95">
    <property type="interactions" value="116"/>
</dbReference>
<dbReference type="InParanoid" id="B0DR95"/>
<feature type="transmembrane region" description="Helical" evidence="8">
    <location>
        <begin position="75"/>
        <end position="97"/>
    </location>
</feature>
<keyword evidence="6 8" id="KW-1133">Transmembrane helix</keyword>
<keyword evidence="4 8" id="KW-0812">Transmembrane</keyword>
<dbReference type="AlphaFoldDB" id="B0DR95"/>